<feature type="compositionally biased region" description="Basic and acidic residues" evidence="1">
    <location>
        <begin position="737"/>
        <end position="746"/>
    </location>
</feature>
<feature type="region of interest" description="Disordered" evidence="1">
    <location>
        <begin position="410"/>
        <end position="626"/>
    </location>
</feature>
<gene>
    <name evidence="3" type="ORF">BD289DRAFT_363346</name>
</gene>
<dbReference type="EMBL" id="KZ678397">
    <property type="protein sequence ID" value="PSR94476.1"/>
    <property type="molecule type" value="Genomic_DNA"/>
</dbReference>
<dbReference type="STRING" id="2025994.A0A2T3AFB0"/>
<reference evidence="3 4" key="1">
    <citation type="journal article" date="2018" name="Mycol. Prog.">
        <title>Coniella lustricola, a new species from submerged detritus.</title>
        <authorList>
            <person name="Raudabaugh D.B."/>
            <person name="Iturriaga T."/>
            <person name="Carver A."/>
            <person name="Mondo S."/>
            <person name="Pangilinan J."/>
            <person name="Lipzen A."/>
            <person name="He G."/>
            <person name="Amirebrahimi M."/>
            <person name="Grigoriev I.V."/>
            <person name="Miller A.N."/>
        </authorList>
    </citation>
    <scope>NUCLEOTIDE SEQUENCE [LARGE SCALE GENOMIC DNA]</scope>
    <source>
        <strain evidence="3 4">B22-T-1</strain>
    </source>
</reference>
<keyword evidence="2" id="KW-1133">Transmembrane helix</keyword>
<organism evidence="3 4">
    <name type="scientific">Coniella lustricola</name>
    <dbReference type="NCBI Taxonomy" id="2025994"/>
    <lineage>
        <taxon>Eukaryota</taxon>
        <taxon>Fungi</taxon>
        <taxon>Dikarya</taxon>
        <taxon>Ascomycota</taxon>
        <taxon>Pezizomycotina</taxon>
        <taxon>Sordariomycetes</taxon>
        <taxon>Sordariomycetidae</taxon>
        <taxon>Diaporthales</taxon>
        <taxon>Schizoparmaceae</taxon>
        <taxon>Coniella</taxon>
    </lineage>
</organism>
<accession>A0A2T3AFB0</accession>
<sequence>MALNLSEGRRLAQRRVMSQPKPPRLAPLPTDNTVAGTLRHQLEQQRRVSKTLEAGQDQGRRAVSSSGRQTAPLQPAFEPIITESSFRYNFSNSTWARAQKAKDYMELLAQYRRVSELLPPLKANSLSKVPTSELSPSMPMSLDSVNATGQIGRPYNPLQYIRNRKVRARERKAIDGESQGFGDVNRVTDWVDDVAKWVATRQIRTPGSPALPPFSSADILSVDTSPSTQMVRSAAPMIKPKRPRNDWTVEPADMLADVYWLEQDDHKRLVEDRNWRRVFPQDSELYRPLSRATNDASPALVFASPPLQQGNEVDQLTGKVLGDSKMHKADNDNVLTSTKEKARQKLQEIRGFHRHHTASGEKRHSHIRHRSASTSSSSDSDSQNRSRKSMSGDVERDILERQLMEMMAREANEAQPSEVVSIQEPELRPSKTRPSDINTRTPSTTLDSALLRRQHSRREYRNDASDMEDKKYAVASAADSPQHYGRESLEVPSFQRGRRMSFTSESSAPNSPDYGSSVRDNYFMPGIGTDVSPASSRAGSPSRNPISRMKNMFRDRKKESNTDSATKSDSRLSSTPLLFEKPLAHSRTSSNGPDFRLSTRPTGESHKSHKKSNSARLGDSGLRNLFKGPRIDSVLKSGVSRMSDLLWKKDSEAEDSDSSTSLSGISDDEHRGRQRNTISLSISPTTSLKRRGSHLKQEKHYLDVMPPFVPAAESQNSHSRSGSLSAPLSSVTSSRPSRFELLKPPRIDISAASDTSDLSKGQDMDHSDAETHLDRIDEYARVEDKRSSLVVRPRTARSVSAASIRSSRHFSMTEKDISVQNTVVSRREVARLRAMVLSSGVMALEISRRAHETSHLAPDSLNEHNGILEALGRKLSWHEITTLAPADQRQQLLSQPVSQAELFPVAADILRTAIHSSREHWQAEAEAFSHHTRVELIDGRIEALRARIQLDLSSMTRAAAEEADEVGGDLVDGQRRKVKTVVDVIDKLSRRRRRRFRWVRRAGWLALEWVLVGLMWYVWFVVMIARIFLGVGKGFVRGLRWLLWL</sequence>
<feature type="region of interest" description="Disordered" evidence="1">
    <location>
        <begin position="322"/>
        <end position="395"/>
    </location>
</feature>
<feature type="compositionally biased region" description="Basic and acidic residues" evidence="1">
    <location>
        <begin position="552"/>
        <end position="570"/>
    </location>
</feature>
<dbReference type="OrthoDB" id="5402622at2759"/>
<protein>
    <submittedName>
        <fullName evidence="3">Uncharacterized protein</fullName>
    </submittedName>
</protein>
<feature type="region of interest" description="Disordered" evidence="1">
    <location>
        <begin position="1"/>
        <end position="32"/>
    </location>
</feature>
<feature type="compositionally biased region" description="Low complexity" evidence="1">
    <location>
        <begin position="372"/>
        <end position="383"/>
    </location>
</feature>
<feature type="compositionally biased region" description="Low complexity" evidence="1">
    <location>
        <begin position="717"/>
        <end position="736"/>
    </location>
</feature>
<feature type="region of interest" description="Disordered" evidence="1">
    <location>
        <begin position="650"/>
        <end position="695"/>
    </location>
</feature>
<proteinExistence type="predicted"/>
<dbReference type="AlphaFoldDB" id="A0A2T3AFB0"/>
<feature type="compositionally biased region" description="Polar residues" evidence="1">
    <location>
        <begin position="63"/>
        <end position="72"/>
    </location>
</feature>
<feature type="compositionally biased region" description="Basic residues" evidence="1">
    <location>
        <begin position="352"/>
        <end position="371"/>
    </location>
</feature>
<evidence type="ECO:0000256" key="2">
    <source>
        <dbReference type="SAM" id="Phobius"/>
    </source>
</evidence>
<feature type="compositionally biased region" description="Basic and acidic residues" evidence="1">
    <location>
        <begin position="338"/>
        <end position="351"/>
    </location>
</feature>
<dbReference type="PANTHER" id="PTHR38426:SF1">
    <property type="entry name" value="MAINTENANCE OF TELOMERE CAPPING PROTEIN 4"/>
    <property type="match status" value="1"/>
</dbReference>
<feature type="region of interest" description="Disordered" evidence="1">
    <location>
        <begin position="47"/>
        <end position="76"/>
    </location>
</feature>
<feature type="compositionally biased region" description="Low complexity" evidence="1">
    <location>
        <begin position="677"/>
        <end position="687"/>
    </location>
</feature>
<feature type="compositionally biased region" description="Polar residues" evidence="1">
    <location>
        <begin position="501"/>
        <end position="514"/>
    </location>
</feature>
<feature type="compositionally biased region" description="Basic and acidic residues" evidence="1">
    <location>
        <begin position="760"/>
        <end position="770"/>
    </location>
</feature>
<feature type="compositionally biased region" description="Low complexity" evidence="1">
    <location>
        <begin position="532"/>
        <end position="543"/>
    </location>
</feature>
<dbReference type="InterPro" id="IPR038769">
    <property type="entry name" value="MTC4"/>
</dbReference>
<keyword evidence="2" id="KW-0812">Transmembrane</keyword>
<keyword evidence="2" id="KW-0472">Membrane</keyword>
<evidence type="ECO:0000313" key="4">
    <source>
        <dbReference type="Proteomes" id="UP000241462"/>
    </source>
</evidence>
<evidence type="ECO:0000313" key="3">
    <source>
        <dbReference type="EMBL" id="PSR94476.1"/>
    </source>
</evidence>
<dbReference type="Proteomes" id="UP000241462">
    <property type="component" value="Unassembled WGS sequence"/>
</dbReference>
<feature type="compositionally biased region" description="Basic and acidic residues" evidence="1">
    <location>
        <begin position="457"/>
        <end position="472"/>
    </location>
</feature>
<dbReference type="InParanoid" id="A0A2T3AFB0"/>
<feature type="transmembrane region" description="Helical" evidence="2">
    <location>
        <begin position="1002"/>
        <end position="1029"/>
    </location>
</feature>
<feature type="region of interest" description="Disordered" evidence="1">
    <location>
        <begin position="712"/>
        <end position="770"/>
    </location>
</feature>
<keyword evidence="4" id="KW-1185">Reference proteome</keyword>
<evidence type="ECO:0000256" key="1">
    <source>
        <dbReference type="SAM" id="MobiDB-lite"/>
    </source>
</evidence>
<name>A0A2T3AFB0_9PEZI</name>
<feature type="compositionally biased region" description="Polar residues" evidence="1">
    <location>
        <begin position="435"/>
        <end position="447"/>
    </location>
</feature>
<feature type="compositionally biased region" description="Basic and acidic residues" evidence="1">
    <location>
        <begin position="322"/>
        <end position="331"/>
    </location>
</feature>
<dbReference type="PANTHER" id="PTHR38426">
    <property type="entry name" value="MAINTENANCE OF TELOMERE CAPPING PROTEIN 4"/>
    <property type="match status" value="1"/>
</dbReference>